<proteinExistence type="predicted"/>
<accession>A0A1I8JDP6</accession>
<name>A0A1I8JDP6_9PLAT</name>
<protein>
    <submittedName>
        <fullName evidence="2">DHC_N1 domain-containing protein</fullName>
    </submittedName>
</protein>
<evidence type="ECO:0000313" key="2">
    <source>
        <dbReference type="WBParaSite" id="maker-uti_cns_0046842-snap-gene-0.15-mRNA-1"/>
    </source>
</evidence>
<reference evidence="2" key="1">
    <citation type="submission" date="2016-11" db="UniProtKB">
        <authorList>
            <consortium name="WormBaseParasite"/>
        </authorList>
    </citation>
    <scope>IDENTIFICATION</scope>
</reference>
<sequence>MNSKSVKSLNVKRSENTSMLGKCSDTFADILRCVRRLNSIIKALRERIQDSVAAIKLWDHHINPLDDRVECHNLETMASLLNKLCTVQEDIQCLTVQLANGVAEALDYLQSIQHSADEGWDGEVTTDCVLIDEHLNAKKTVMPESFEQLLKLRTRPKRFINHLEELWSEARTKGRRDSTNLTRLKSTIVQVASITLSEKEATMAERYVKVKDVFCLV</sequence>
<organism evidence="1 2">
    <name type="scientific">Macrostomum lignano</name>
    <dbReference type="NCBI Taxonomy" id="282301"/>
    <lineage>
        <taxon>Eukaryota</taxon>
        <taxon>Metazoa</taxon>
        <taxon>Spiralia</taxon>
        <taxon>Lophotrochozoa</taxon>
        <taxon>Platyhelminthes</taxon>
        <taxon>Rhabditophora</taxon>
        <taxon>Macrostomorpha</taxon>
        <taxon>Macrostomida</taxon>
        <taxon>Macrostomidae</taxon>
        <taxon>Macrostomum</taxon>
    </lineage>
</organism>
<dbReference type="AlphaFoldDB" id="A0A1I8JDP6"/>
<dbReference type="Proteomes" id="UP000095280">
    <property type="component" value="Unplaced"/>
</dbReference>
<evidence type="ECO:0000313" key="1">
    <source>
        <dbReference type="Proteomes" id="UP000095280"/>
    </source>
</evidence>
<keyword evidence="1" id="KW-1185">Reference proteome</keyword>
<dbReference type="WBParaSite" id="maker-uti_cns_0046842-snap-gene-0.15-mRNA-1">
    <property type="protein sequence ID" value="maker-uti_cns_0046842-snap-gene-0.15-mRNA-1"/>
    <property type="gene ID" value="maker-uti_cns_0046842-snap-gene-0.15"/>
</dbReference>